<dbReference type="SUPFAM" id="SSF52266">
    <property type="entry name" value="SGNH hydrolase"/>
    <property type="match status" value="1"/>
</dbReference>
<dbReference type="EMBL" id="LSYV01000141">
    <property type="protein sequence ID" value="KXZ42501.1"/>
    <property type="molecule type" value="Genomic_DNA"/>
</dbReference>
<dbReference type="Gene3D" id="3.40.50.1110">
    <property type="entry name" value="SGNH hydrolase"/>
    <property type="match status" value="1"/>
</dbReference>
<dbReference type="InterPro" id="IPR036514">
    <property type="entry name" value="SGNH_hydro_sf"/>
</dbReference>
<dbReference type="PANTHER" id="PTHR34407:SF1">
    <property type="entry name" value="SGNH HYDROLASE-TYPE ESTERASE DOMAIN-CONTAINING PROTEIN"/>
    <property type="match status" value="1"/>
</dbReference>
<accession>A0A150FY04</accession>
<proteinExistence type="predicted"/>
<dbReference type="Pfam" id="PF13472">
    <property type="entry name" value="Lipase_GDSL_2"/>
    <property type="match status" value="1"/>
</dbReference>
<evidence type="ECO:0000313" key="2">
    <source>
        <dbReference type="EMBL" id="KXZ42501.1"/>
    </source>
</evidence>
<evidence type="ECO:0000259" key="1">
    <source>
        <dbReference type="Pfam" id="PF13472"/>
    </source>
</evidence>
<gene>
    <name evidence="2" type="ORF">GPECTOR_141g699</name>
</gene>
<dbReference type="CDD" id="cd00229">
    <property type="entry name" value="SGNH_hydrolase"/>
    <property type="match status" value="1"/>
</dbReference>
<protein>
    <recommendedName>
        <fullName evidence="1">SGNH hydrolase-type esterase domain-containing protein</fullName>
    </recommendedName>
</protein>
<dbReference type="AlphaFoldDB" id="A0A150FY04"/>
<name>A0A150FY04_GONPE</name>
<dbReference type="PANTHER" id="PTHR34407">
    <property type="entry name" value="EXPRESSED PROTEIN"/>
    <property type="match status" value="1"/>
</dbReference>
<organism evidence="2 3">
    <name type="scientific">Gonium pectorale</name>
    <name type="common">Green alga</name>
    <dbReference type="NCBI Taxonomy" id="33097"/>
    <lineage>
        <taxon>Eukaryota</taxon>
        <taxon>Viridiplantae</taxon>
        <taxon>Chlorophyta</taxon>
        <taxon>core chlorophytes</taxon>
        <taxon>Chlorophyceae</taxon>
        <taxon>CS clade</taxon>
        <taxon>Chlamydomonadales</taxon>
        <taxon>Volvocaceae</taxon>
        <taxon>Gonium</taxon>
    </lineage>
</organism>
<feature type="domain" description="SGNH hydrolase-type esterase" evidence="1">
    <location>
        <begin position="42"/>
        <end position="224"/>
    </location>
</feature>
<dbReference type="Proteomes" id="UP000075714">
    <property type="component" value="Unassembled WGS sequence"/>
</dbReference>
<reference evidence="3" key="1">
    <citation type="journal article" date="2016" name="Nat. Commun.">
        <title>The Gonium pectorale genome demonstrates co-option of cell cycle regulation during the evolution of multicellularity.</title>
        <authorList>
            <person name="Hanschen E.R."/>
            <person name="Marriage T.N."/>
            <person name="Ferris P.J."/>
            <person name="Hamaji T."/>
            <person name="Toyoda A."/>
            <person name="Fujiyama A."/>
            <person name="Neme R."/>
            <person name="Noguchi H."/>
            <person name="Minakuchi Y."/>
            <person name="Suzuki M."/>
            <person name="Kawai-Toyooka H."/>
            <person name="Smith D.R."/>
            <person name="Sparks H."/>
            <person name="Anderson J."/>
            <person name="Bakaric R."/>
            <person name="Luria V."/>
            <person name="Karger A."/>
            <person name="Kirschner M.W."/>
            <person name="Durand P.M."/>
            <person name="Michod R.E."/>
            <person name="Nozaki H."/>
            <person name="Olson B.J."/>
        </authorList>
    </citation>
    <scope>NUCLEOTIDE SEQUENCE [LARGE SCALE GENOMIC DNA]</scope>
    <source>
        <strain evidence="3">NIES-2863</strain>
    </source>
</reference>
<dbReference type="InterPro" id="IPR013830">
    <property type="entry name" value="SGNH_hydro"/>
</dbReference>
<keyword evidence="3" id="KW-1185">Reference proteome</keyword>
<sequence length="451" mass="48602">MRYNFSVPLPQRLAGISYVGHAARLRLLLRRIKLGEPVVIGVLGGSITAGQGVGGPINTYVAFLERWLNSALPPFKPDSLPCPTGTQSSYVAACVEQHLPTVLPDLVLVEFAVNDLPKPSSDFKDPGRRAFERLLRKLLQLPSRPAVVLVNMYAHNVVAPNGNGCCNFWNNAERDFLELGLYYGVPSISLKAAVVPSVLSNTSDALSAATIFNAGRYHPGAGGHVVAFELLVTLMQEVLSSDSAMIRNMAKQAYGNNTEAAAAALWATYESEAAQVLPPPLSKGNYEPNRTSCLLIDAFKDAVLQPVEGWEWTDEGRNKWGYVALESGQQLRIKVVYLRSYEGMGRARVTCEEGCSCGELIINAHNNDRQVSVAATADMTVSQAAECTLRVETLGPGLQTKSRFGVQGTPGSKFKLIGLLLGEDTGGGRGMVDDFIRDTSLDLAMATNKGT</sequence>
<dbReference type="OrthoDB" id="533717at2759"/>
<evidence type="ECO:0000313" key="3">
    <source>
        <dbReference type="Proteomes" id="UP000075714"/>
    </source>
</evidence>
<comment type="caution">
    <text evidence="2">The sequence shown here is derived from an EMBL/GenBank/DDBJ whole genome shotgun (WGS) entry which is preliminary data.</text>
</comment>